<gene>
    <name evidence="11" type="ordered locus">Tter_0282</name>
</gene>
<keyword evidence="6 8" id="KW-1133">Transmembrane helix</keyword>
<keyword evidence="3 8" id="KW-0812">Transmembrane</keyword>
<evidence type="ECO:0000256" key="6">
    <source>
        <dbReference type="ARBA" id="ARBA00022989"/>
    </source>
</evidence>
<dbReference type="Proteomes" id="UP000000323">
    <property type="component" value="Chromosome 1"/>
</dbReference>
<dbReference type="EMBL" id="CP001825">
    <property type="protein sequence ID" value="ACZ41204.1"/>
    <property type="molecule type" value="Genomic_DNA"/>
</dbReference>
<dbReference type="PROSITE" id="PS50929">
    <property type="entry name" value="ABC_TM1F"/>
    <property type="match status" value="1"/>
</dbReference>
<dbReference type="Pfam" id="PF00005">
    <property type="entry name" value="ABC_tran"/>
    <property type="match status" value="1"/>
</dbReference>
<accession>D1CE48</accession>
<keyword evidence="12" id="KW-1185">Reference proteome</keyword>
<evidence type="ECO:0000259" key="9">
    <source>
        <dbReference type="PROSITE" id="PS50893"/>
    </source>
</evidence>
<sequence length="600" mass="66772">MSSKTYVQERERVGVRQLSQDTALLWLIITTMAPYWRLILVALLMLGGVAVLAAVPPYLLQLVIDGPIRTGDTSDLLPLAILYAITVLVSFGFQFGQTYLLQSSGQKALADLRKRMLDHMLKQNMDFFNRHSVGELVQRITGDVDALNSLLSTSVVMILIDSVTLVTVVVAMFLVNWRLALLALAILPFLAVITVFFRRRIRRTSDVERSLNSMVSGYLNEQIQGMLLVQLFRNEKRSMAGYQDLNARYRRALLWQRKESAQFLSVQEIITAVALASLLYWGGKGVLAGWASLGVLVAFVQYTERAFQPVLRLSEQYNNVQIALAAAERVARLLSVEPSIKDPQKPVPLGEVRGEIEFRDVYFGYNPEEPVLKGINLHIKPGQSVAVVGPTGAGKSSLVSLLARFYDPQKGQILLDGKDIRTLKLDELRHAITVVPQDPICIAGTITDNIRLYDSSISFEEVRRAAEQANAAEFIEQLPEKYDTLVEPGGENLSIGQRQLLSLARAIALSPKGVLVLDEATSSIDTATEALIQDALQRILKNRTSIIIAHRLTTIRNADRIIVLERGRIVEDGTHEELLARGGHYANLYNHHMRILMGVA</sequence>
<dbReference type="GO" id="GO:0015421">
    <property type="term" value="F:ABC-type oligopeptide transporter activity"/>
    <property type="evidence" value="ECO:0007669"/>
    <property type="project" value="TreeGrafter"/>
</dbReference>
<feature type="transmembrane region" description="Helical" evidence="8">
    <location>
        <begin position="80"/>
        <end position="101"/>
    </location>
</feature>
<dbReference type="InterPro" id="IPR003439">
    <property type="entry name" value="ABC_transporter-like_ATP-bd"/>
</dbReference>
<dbReference type="eggNOG" id="COG1132">
    <property type="taxonomic scope" value="Bacteria"/>
</dbReference>
<feature type="transmembrane region" description="Helical" evidence="8">
    <location>
        <begin position="149"/>
        <end position="173"/>
    </location>
</feature>
<dbReference type="SUPFAM" id="SSF52540">
    <property type="entry name" value="P-loop containing nucleoside triphosphate hydrolases"/>
    <property type="match status" value="1"/>
</dbReference>
<dbReference type="Pfam" id="PF00664">
    <property type="entry name" value="ABC_membrane"/>
    <property type="match status" value="1"/>
</dbReference>
<keyword evidence="5" id="KW-0067">ATP-binding</keyword>
<protein>
    <submittedName>
        <fullName evidence="11">ABC transporter related protein</fullName>
    </submittedName>
</protein>
<evidence type="ECO:0000313" key="12">
    <source>
        <dbReference type="Proteomes" id="UP000000323"/>
    </source>
</evidence>
<evidence type="ECO:0000256" key="2">
    <source>
        <dbReference type="ARBA" id="ARBA00022448"/>
    </source>
</evidence>
<dbReference type="InterPro" id="IPR011527">
    <property type="entry name" value="ABC1_TM_dom"/>
</dbReference>
<dbReference type="GO" id="GO:0016887">
    <property type="term" value="F:ATP hydrolysis activity"/>
    <property type="evidence" value="ECO:0007669"/>
    <property type="project" value="InterPro"/>
</dbReference>
<dbReference type="PROSITE" id="PS50893">
    <property type="entry name" value="ABC_TRANSPORTER_2"/>
    <property type="match status" value="1"/>
</dbReference>
<evidence type="ECO:0000256" key="7">
    <source>
        <dbReference type="ARBA" id="ARBA00023136"/>
    </source>
</evidence>
<dbReference type="KEGG" id="ttr:Tter_0282"/>
<dbReference type="CDD" id="cd03254">
    <property type="entry name" value="ABCC_Glucan_exporter_like"/>
    <property type="match status" value="1"/>
</dbReference>
<dbReference type="GO" id="GO:0005524">
    <property type="term" value="F:ATP binding"/>
    <property type="evidence" value="ECO:0007669"/>
    <property type="project" value="UniProtKB-KW"/>
</dbReference>
<dbReference type="FunFam" id="3.40.50.300:FF:000287">
    <property type="entry name" value="Multidrug ABC transporter ATP-binding protein"/>
    <property type="match status" value="1"/>
</dbReference>
<keyword evidence="7 8" id="KW-0472">Membrane</keyword>
<dbReference type="OrthoDB" id="9806127at2"/>
<dbReference type="InterPro" id="IPR003593">
    <property type="entry name" value="AAA+_ATPase"/>
</dbReference>
<evidence type="ECO:0000256" key="8">
    <source>
        <dbReference type="SAM" id="Phobius"/>
    </source>
</evidence>
<comment type="subcellular location">
    <subcellularLocation>
        <location evidence="1">Cell membrane</location>
        <topology evidence="1">Multi-pass membrane protein</topology>
    </subcellularLocation>
</comment>
<feature type="domain" description="ABC transporter" evidence="9">
    <location>
        <begin position="356"/>
        <end position="591"/>
    </location>
</feature>
<dbReference type="PANTHER" id="PTHR43394">
    <property type="entry name" value="ATP-DEPENDENT PERMEASE MDL1, MITOCHONDRIAL"/>
    <property type="match status" value="1"/>
</dbReference>
<dbReference type="InterPro" id="IPR039421">
    <property type="entry name" value="Type_1_exporter"/>
</dbReference>
<feature type="transmembrane region" description="Helical" evidence="8">
    <location>
        <begin position="287"/>
        <end position="303"/>
    </location>
</feature>
<feature type="transmembrane region" description="Helical" evidence="8">
    <location>
        <begin position="38"/>
        <end position="60"/>
    </location>
</feature>
<proteinExistence type="predicted"/>
<dbReference type="InterPro" id="IPR036640">
    <property type="entry name" value="ABC1_TM_sf"/>
</dbReference>
<dbReference type="AlphaFoldDB" id="D1CE48"/>
<evidence type="ECO:0000256" key="4">
    <source>
        <dbReference type="ARBA" id="ARBA00022741"/>
    </source>
</evidence>
<reference evidence="12" key="1">
    <citation type="journal article" date="2010" name="Stand. Genomic Sci.">
        <title>Complete genome sequence of 'Thermobaculum terrenum' type strain (YNP1).</title>
        <authorList>
            <person name="Kiss H."/>
            <person name="Cleland D."/>
            <person name="Lapidus A."/>
            <person name="Lucas S."/>
            <person name="Glavina Del Rio T."/>
            <person name="Nolan M."/>
            <person name="Tice H."/>
            <person name="Han C."/>
            <person name="Goodwin L."/>
            <person name="Pitluck S."/>
            <person name="Liolios K."/>
            <person name="Ivanova N."/>
            <person name="Mavromatis K."/>
            <person name="Ovchinnikova G."/>
            <person name="Pati A."/>
            <person name="Chen A."/>
            <person name="Palaniappan K."/>
            <person name="Land M."/>
            <person name="Hauser L."/>
            <person name="Chang Y."/>
            <person name="Jeffries C."/>
            <person name="Lu M."/>
            <person name="Brettin T."/>
            <person name="Detter J."/>
            <person name="Goker M."/>
            <person name="Tindall B."/>
            <person name="Beck B."/>
            <person name="McDermott T."/>
            <person name="Woyke T."/>
            <person name="Bristow J."/>
            <person name="Eisen J."/>
            <person name="Markowitz V."/>
            <person name="Hugenholtz P."/>
            <person name="Kyrpides N."/>
            <person name="Klenk H."/>
            <person name="Cheng J."/>
        </authorList>
    </citation>
    <scope>NUCLEOTIDE SEQUENCE [LARGE SCALE GENOMIC DNA]</scope>
    <source>
        <strain evidence="12">ATCC BAA-798 / YNP1</strain>
    </source>
</reference>
<feature type="transmembrane region" description="Helical" evidence="8">
    <location>
        <begin position="179"/>
        <end position="197"/>
    </location>
</feature>
<dbReference type="SUPFAM" id="SSF90123">
    <property type="entry name" value="ABC transporter transmembrane region"/>
    <property type="match status" value="1"/>
</dbReference>
<evidence type="ECO:0000313" key="11">
    <source>
        <dbReference type="EMBL" id="ACZ41204.1"/>
    </source>
</evidence>
<dbReference type="STRING" id="525904.Tter_0282"/>
<dbReference type="Gene3D" id="3.40.50.300">
    <property type="entry name" value="P-loop containing nucleotide triphosphate hydrolases"/>
    <property type="match status" value="1"/>
</dbReference>
<feature type="domain" description="ABC transmembrane type-1" evidence="10">
    <location>
        <begin position="40"/>
        <end position="321"/>
    </location>
</feature>
<keyword evidence="2" id="KW-0813">Transport</keyword>
<organism evidence="11 12">
    <name type="scientific">Thermobaculum terrenum (strain ATCC BAA-798 / CCMEE 7001 / YNP1)</name>
    <dbReference type="NCBI Taxonomy" id="525904"/>
    <lineage>
        <taxon>Bacteria</taxon>
        <taxon>Bacillati</taxon>
        <taxon>Chloroflexota</taxon>
        <taxon>Chloroflexia</taxon>
        <taxon>Candidatus Thermobaculales</taxon>
        <taxon>Candidatus Thermobaculaceae</taxon>
        <taxon>Thermobaculum</taxon>
    </lineage>
</organism>
<dbReference type="Gene3D" id="1.20.1560.10">
    <property type="entry name" value="ABC transporter type 1, transmembrane domain"/>
    <property type="match status" value="1"/>
</dbReference>
<evidence type="ECO:0000256" key="1">
    <source>
        <dbReference type="ARBA" id="ARBA00004651"/>
    </source>
</evidence>
<dbReference type="PANTHER" id="PTHR43394:SF1">
    <property type="entry name" value="ATP-BINDING CASSETTE SUB-FAMILY B MEMBER 10, MITOCHONDRIAL"/>
    <property type="match status" value="1"/>
</dbReference>
<dbReference type="SMART" id="SM00382">
    <property type="entry name" value="AAA"/>
    <property type="match status" value="1"/>
</dbReference>
<dbReference type="InterPro" id="IPR027417">
    <property type="entry name" value="P-loop_NTPase"/>
</dbReference>
<name>D1CE48_THET1</name>
<dbReference type="CDD" id="cd18544">
    <property type="entry name" value="ABC_6TM_TmrA_like"/>
    <property type="match status" value="1"/>
</dbReference>
<evidence type="ECO:0000259" key="10">
    <source>
        <dbReference type="PROSITE" id="PS50929"/>
    </source>
</evidence>
<evidence type="ECO:0000256" key="5">
    <source>
        <dbReference type="ARBA" id="ARBA00022840"/>
    </source>
</evidence>
<dbReference type="RefSeq" id="WP_012874239.1">
    <property type="nucleotide sequence ID" value="NC_013525.1"/>
</dbReference>
<evidence type="ECO:0000256" key="3">
    <source>
        <dbReference type="ARBA" id="ARBA00022692"/>
    </source>
</evidence>
<keyword evidence="4" id="KW-0547">Nucleotide-binding</keyword>
<dbReference type="HOGENOM" id="CLU_000604_84_3_0"/>
<dbReference type="GO" id="GO:0005886">
    <property type="term" value="C:plasma membrane"/>
    <property type="evidence" value="ECO:0007669"/>
    <property type="project" value="UniProtKB-SubCell"/>
</dbReference>